<sequence length="64" mass="7074">MKTEAEKKTISVPLNIWLNESNGHIHMNVGGKLTSVTNDPTSKRGNPSLYGILEEQLRQAGKIK</sequence>
<dbReference type="AlphaFoldDB" id="A0AA86LY39"/>
<name>A0AA86LY39_PRIMG</name>
<dbReference type="Proteomes" id="UP000253834">
    <property type="component" value="Chromosome"/>
</dbReference>
<gene>
    <name evidence="1" type="ORF">CIB87_21370</name>
</gene>
<reference evidence="1 2" key="1">
    <citation type="submission" date="2017-07" db="EMBL/GenBank/DDBJ databases">
        <title>Isolation and development of strain Bacillus megaterium SR7 for enhanced growth and metabolite production under supercritical carbon dioxide.</title>
        <authorList>
            <person name="Freedman A.J.E."/>
            <person name="Peet K.C."/>
            <person name="Boock J.T."/>
            <person name="Penn K."/>
            <person name="Prather K.L.J."/>
            <person name="Thompson J.R."/>
        </authorList>
    </citation>
    <scope>NUCLEOTIDE SEQUENCE [LARGE SCALE GENOMIC DNA]</scope>
    <source>
        <strain evidence="1 2">SR7</strain>
    </source>
</reference>
<protein>
    <submittedName>
        <fullName evidence="1">Uncharacterized protein</fullName>
    </submittedName>
</protein>
<organism evidence="1 2">
    <name type="scientific">Priestia megaterium</name>
    <name type="common">Bacillus megaterium</name>
    <dbReference type="NCBI Taxonomy" id="1404"/>
    <lineage>
        <taxon>Bacteria</taxon>
        <taxon>Bacillati</taxon>
        <taxon>Bacillota</taxon>
        <taxon>Bacilli</taxon>
        <taxon>Bacillales</taxon>
        <taxon>Bacillaceae</taxon>
        <taxon>Priestia</taxon>
    </lineage>
</organism>
<dbReference type="RefSeq" id="WP_114896796.1">
    <property type="nucleotide sequence ID" value="NZ_CP022674.1"/>
</dbReference>
<accession>A0AA86LY39</accession>
<evidence type="ECO:0000313" key="2">
    <source>
        <dbReference type="Proteomes" id="UP000253834"/>
    </source>
</evidence>
<proteinExistence type="predicted"/>
<dbReference type="EMBL" id="CP022674">
    <property type="protein sequence ID" value="AXI31466.1"/>
    <property type="molecule type" value="Genomic_DNA"/>
</dbReference>
<evidence type="ECO:0000313" key="1">
    <source>
        <dbReference type="EMBL" id="AXI31466.1"/>
    </source>
</evidence>